<name>A0A3S5AKV3_9PLAT</name>
<keyword evidence="2" id="KW-1133">Transmembrane helix</keyword>
<comment type="caution">
    <text evidence="3">The sequence shown here is derived from an EMBL/GenBank/DDBJ whole genome shotgun (WGS) entry which is preliminary data.</text>
</comment>
<sequence length="98" mass="10899">MRGLIGAHINPRLSSPQVDPRLARLGSSELQQVDKPADRQTRCHRQTTRLPPLRPPRIRQSRPCICTSSCRSLFFALSICLLSLALSAASTHWPDLAT</sequence>
<keyword evidence="2" id="KW-0812">Transmembrane</keyword>
<evidence type="ECO:0000313" key="4">
    <source>
        <dbReference type="Proteomes" id="UP000784294"/>
    </source>
</evidence>
<organism evidence="3 4">
    <name type="scientific">Protopolystoma xenopodis</name>
    <dbReference type="NCBI Taxonomy" id="117903"/>
    <lineage>
        <taxon>Eukaryota</taxon>
        <taxon>Metazoa</taxon>
        <taxon>Spiralia</taxon>
        <taxon>Lophotrochozoa</taxon>
        <taxon>Platyhelminthes</taxon>
        <taxon>Monogenea</taxon>
        <taxon>Polyopisthocotylea</taxon>
        <taxon>Polystomatidea</taxon>
        <taxon>Polystomatidae</taxon>
        <taxon>Protopolystoma</taxon>
    </lineage>
</organism>
<evidence type="ECO:0000313" key="3">
    <source>
        <dbReference type="EMBL" id="VEL22643.1"/>
    </source>
</evidence>
<protein>
    <submittedName>
        <fullName evidence="3">Uncharacterized protein</fullName>
    </submittedName>
</protein>
<evidence type="ECO:0000256" key="1">
    <source>
        <dbReference type="SAM" id="MobiDB-lite"/>
    </source>
</evidence>
<keyword evidence="4" id="KW-1185">Reference proteome</keyword>
<reference evidence="3" key="1">
    <citation type="submission" date="2018-11" db="EMBL/GenBank/DDBJ databases">
        <authorList>
            <consortium name="Pathogen Informatics"/>
        </authorList>
    </citation>
    <scope>NUCLEOTIDE SEQUENCE</scope>
</reference>
<accession>A0A3S5AKV3</accession>
<feature type="transmembrane region" description="Helical" evidence="2">
    <location>
        <begin position="72"/>
        <end position="93"/>
    </location>
</feature>
<gene>
    <name evidence="3" type="ORF">PXEA_LOCUS16083</name>
</gene>
<dbReference type="AlphaFoldDB" id="A0A3S5AKV3"/>
<proteinExistence type="predicted"/>
<evidence type="ECO:0000256" key="2">
    <source>
        <dbReference type="SAM" id="Phobius"/>
    </source>
</evidence>
<feature type="region of interest" description="Disordered" evidence="1">
    <location>
        <begin position="26"/>
        <end position="54"/>
    </location>
</feature>
<keyword evidence="2" id="KW-0472">Membrane</keyword>
<dbReference type="EMBL" id="CAAALY010057665">
    <property type="protein sequence ID" value="VEL22643.1"/>
    <property type="molecule type" value="Genomic_DNA"/>
</dbReference>
<dbReference type="Proteomes" id="UP000784294">
    <property type="component" value="Unassembled WGS sequence"/>
</dbReference>